<sequence length="112" mass="12111">MRVIVLAFAALALSWSCAQPPSGTRVVVTLEVPLSAPADPGDALAERRYAKAIADAQDQLLQELRPYDTQLLTRYRNLPQLALVVDPAALRHLRESPLVTAVQEDTPGSPPS</sequence>
<reference evidence="2 3" key="1">
    <citation type="submission" date="2024-10" db="EMBL/GenBank/DDBJ databases">
        <title>The Natural Products Discovery Center: Release of the First 8490 Sequenced Strains for Exploring Actinobacteria Biosynthetic Diversity.</title>
        <authorList>
            <person name="Kalkreuter E."/>
            <person name="Kautsar S.A."/>
            <person name="Yang D."/>
            <person name="Bader C.D."/>
            <person name="Teijaro C.N."/>
            <person name="Fluegel L."/>
            <person name="Davis C.M."/>
            <person name="Simpson J.R."/>
            <person name="Lauterbach L."/>
            <person name="Steele A.D."/>
            <person name="Gui C."/>
            <person name="Meng S."/>
            <person name="Li G."/>
            <person name="Viehrig K."/>
            <person name="Ye F."/>
            <person name="Su P."/>
            <person name="Kiefer A.F."/>
            <person name="Nichols A."/>
            <person name="Cepeda A.J."/>
            <person name="Yan W."/>
            <person name="Fan B."/>
            <person name="Jiang Y."/>
            <person name="Adhikari A."/>
            <person name="Zheng C.-J."/>
            <person name="Schuster L."/>
            <person name="Cowan T.M."/>
            <person name="Smanski M.J."/>
            <person name="Chevrette M.G."/>
            <person name="De Carvalho L.P.S."/>
            <person name="Shen B."/>
        </authorList>
    </citation>
    <scope>NUCLEOTIDE SEQUENCE [LARGE SCALE GENOMIC DNA]</scope>
    <source>
        <strain evidence="2 3">NPDC050545</strain>
    </source>
</reference>
<gene>
    <name evidence="2" type="ORF">ACIBG2_19630</name>
</gene>
<proteinExistence type="predicted"/>
<keyword evidence="3" id="KW-1185">Reference proteome</keyword>
<evidence type="ECO:0000256" key="1">
    <source>
        <dbReference type="SAM" id="SignalP"/>
    </source>
</evidence>
<organism evidence="2 3">
    <name type="scientific">Nonomuraea typhae</name>
    <dbReference type="NCBI Taxonomy" id="2603600"/>
    <lineage>
        <taxon>Bacteria</taxon>
        <taxon>Bacillati</taxon>
        <taxon>Actinomycetota</taxon>
        <taxon>Actinomycetes</taxon>
        <taxon>Streptosporangiales</taxon>
        <taxon>Streptosporangiaceae</taxon>
        <taxon>Nonomuraea</taxon>
    </lineage>
</organism>
<dbReference type="RefSeq" id="WP_397083032.1">
    <property type="nucleotide sequence ID" value="NZ_JBITGY010000005.1"/>
</dbReference>
<evidence type="ECO:0008006" key="4">
    <source>
        <dbReference type="Google" id="ProtNLM"/>
    </source>
</evidence>
<dbReference type="Proteomes" id="UP001612741">
    <property type="component" value="Unassembled WGS sequence"/>
</dbReference>
<accession>A0ABW7YWF6</accession>
<comment type="caution">
    <text evidence="2">The sequence shown here is derived from an EMBL/GenBank/DDBJ whole genome shotgun (WGS) entry which is preliminary data.</text>
</comment>
<name>A0ABW7YWF6_9ACTN</name>
<keyword evidence="1" id="KW-0732">Signal</keyword>
<feature type="chain" id="PRO_5047267573" description="Inhibitor I9 domain-containing protein" evidence="1">
    <location>
        <begin position="19"/>
        <end position="112"/>
    </location>
</feature>
<evidence type="ECO:0000313" key="3">
    <source>
        <dbReference type="Proteomes" id="UP001612741"/>
    </source>
</evidence>
<evidence type="ECO:0000313" key="2">
    <source>
        <dbReference type="EMBL" id="MFI6499608.1"/>
    </source>
</evidence>
<protein>
    <recommendedName>
        <fullName evidence="4">Inhibitor I9 domain-containing protein</fullName>
    </recommendedName>
</protein>
<feature type="signal peptide" evidence="1">
    <location>
        <begin position="1"/>
        <end position="18"/>
    </location>
</feature>
<dbReference type="EMBL" id="JBITGY010000005">
    <property type="protein sequence ID" value="MFI6499608.1"/>
    <property type="molecule type" value="Genomic_DNA"/>
</dbReference>